<sequence length="69" mass="7616">MSIVFEAFEKDILTDPDSKMGGRRWFTSSAGLQDQVLAVSVEIRLEWKTCNLSSEGTRRGGQHGRGSQG</sequence>
<organism evidence="1 2">
    <name type="scientific">Elysia crispata</name>
    <name type="common">lettuce slug</name>
    <dbReference type="NCBI Taxonomy" id="231223"/>
    <lineage>
        <taxon>Eukaryota</taxon>
        <taxon>Metazoa</taxon>
        <taxon>Spiralia</taxon>
        <taxon>Lophotrochozoa</taxon>
        <taxon>Mollusca</taxon>
        <taxon>Gastropoda</taxon>
        <taxon>Heterobranchia</taxon>
        <taxon>Euthyneura</taxon>
        <taxon>Panpulmonata</taxon>
        <taxon>Sacoglossa</taxon>
        <taxon>Placobranchoidea</taxon>
        <taxon>Plakobranchidae</taxon>
        <taxon>Elysia</taxon>
    </lineage>
</organism>
<dbReference type="AlphaFoldDB" id="A0AAE1D772"/>
<comment type="caution">
    <text evidence="1">The sequence shown here is derived from an EMBL/GenBank/DDBJ whole genome shotgun (WGS) entry which is preliminary data.</text>
</comment>
<evidence type="ECO:0000313" key="2">
    <source>
        <dbReference type="Proteomes" id="UP001283361"/>
    </source>
</evidence>
<dbReference type="Proteomes" id="UP001283361">
    <property type="component" value="Unassembled WGS sequence"/>
</dbReference>
<reference evidence="1" key="1">
    <citation type="journal article" date="2023" name="G3 (Bethesda)">
        <title>A reference genome for the long-term kleptoplast-retaining sea slug Elysia crispata morphotype clarki.</title>
        <authorList>
            <person name="Eastman K.E."/>
            <person name="Pendleton A.L."/>
            <person name="Shaikh M.A."/>
            <person name="Suttiyut T."/>
            <person name="Ogas R."/>
            <person name="Tomko P."/>
            <person name="Gavelis G."/>
            <person name="Widhalm J.R."/>
            <person name="Wisecaver J.H."/>
        </authorList>
    </citation>
    <scope>NUCLEOTIDE SEQUENCE</scope>
    <source>
        <strain evidence="1">ECLA1</strain>
    </source>
</reference>
<protein>
    <submittedName>
        <fullName evidence="1">Uncharacterized protein</fullName>
    </submittedName>
</protein>
<name>A0AAE1D772_9GAST</name>
<evidence type="ECO:0000313" key="1">
    <source>
        <dbReference type="EMBL" id="KAK3759871.1"/>
    </source>
</evidence>
<proteinExistence type="predicted"/>
<accession>A0AAE1D772</accession>
<keyword evidence="2" id="KW-1185">Reference proteome</keyword>
<dbReference type="EMBL" id="JAWDGP010005065">
    <property type="protein sequence ID" value="KAK3759871.1"/>
    <property type="molecule type" value="Genomic_DNA"/>
</dbReference>
<gene>
    <name evidence="1" type="ORF">RRG08_028873</name>
</gene>